<gene>
    <name evidence="1" type="ORF">PsorP6_008243</name>
</gene>
<reference evidence="1 2" key="1">
    <citation type="journal article" date="2022" name="bioRxiv">
        <title>The genome of the oomycete Peronosclerospora sorghi, a cosmopolitan pathogen of maize and sorghum, is inflated with dispersed pseudogenes.</title>
        <authorList>
            <person name="Fletcher K."/>
            <person name="Martin F."/>
            <person name="Isakeit T."/>
            <person name="Cavanaugh K."/>
            <person name="Magill C."/>
            <person name="Michelmore R."/>
        </authorList>
    </citation>
    <scope>NUCLEOTIDE SEQUENCE [LARGE SCALE GENOMIC DNA]</scope>
    <source>
        <strain evidence="1">P6</strain>
    </source>
</reference>
<accession>A0ACC0WAL5</accession>
<organism evidence="1 2">
    <name type="scientific">Peronosclerospora sorghi</name>
    <dbReference type="NCBI Taxonomy" id="230839"/>
    <lineage>
        <taxon>Eukaryota</taxon>
        <taxon>Sar</taxon>
        <taxon>Stramenopiles</taxon>
        <taxon>Oomycota</taxon>
        <taxon>Peronosporomycetes</taxon>
        <taxon>Peronosporales</taxon>
        <taxon>Peronosporaceae</taxon>
        <taxon>Peronosclerospora</taxon>
    </lineage>
</organism>
<dbReference type="EMBL" id="CM047582">
    <property type="protein sequence ID" value="KAI9915462.1"/>
    <property type="molecule type" value="Genomic_DNA"/>
</dbReference>
<proteinExistence type="predicted"/>
<name>A0ACC0WAL5_9STRA</name>
<evidence type="ECO:0000313" key="1">
    <source>
        <dbReference type="EMBL" id="KAI9915462.1"/>
    </source>
</evidence>
<evidence type="ECO:0000313" key="2">
    <source>
        <dbReference type="Proteomes" id="UP001163321"/>
    </source>
</evidence>
<dbReference type="Proteomes" id="UP001163321">
    <property type="component" value="Chromosome 3"/>
</dbReference>
<sequence>MEKTADEVAAVTSPRAEDTTTASAISSRDSEDGMSPLNYQMSTQAIKSVDEILAKDAEDESLRRYKEQLLGSAAHGDRGDTHDTRRVVVDEFRVEFEDGRENIEYNLATLEGVEHMRTSPFIMNEGSRYRFVISFRVNQTIVSGLRFLNKVKKNVLATRDEIVLGSYAPRSKNYFFVFPRHEWMEAPSGLFYRGKYLGRFIFVDDDHHQHHKLFYSFGKFRVGY</sequence>
<protein>
    <submittedName>
        <fullName evidence="1">Uncharacterized protein</fullName>
    </submittedName>
</protein>
<comment type="caution">
    <text evidence="1">The sequence shown here is derived from an EMBL/GenBank/DDBJ whole genome shotgun (WGS) entry which is preliminary data.</text>
</comment>
<keyword evidence="2" id="KW-1185">Reference proteome</keyword>